<evidence type="ECO:0000256" key="4">
    <source>
        <dbReference type="ARBA" id="ARBA00022679"/>
    </source>
</evidence>
<dbReference type="SMART" id="SM00388">
    <property type="entry name" value="HisKA"/>
    <property type="match status" value="1"/>
</dbReference>
<evidence type="ECO:0000256" key="6">
    <source>
        <dbReference type="ARBA" id="ARBA00022777"/>
    </source>
</evidence>
<gene>
    <name evidence="11" type="ORF">IMZ08_13145</name>
</gene>
<reference evidence="11 12" key="1">
    <citation type="submission" date="2020-10" db="EMBL/GenBank/DDBJ databases">
        <title>Bacillus sp. HD4P25, an endophyte from a halophyte.</title>
        <authorList>
            <person name="Sun J.-Q."/>
        </authorList>
    </citation>
    <scope>NUCLEOTIDE SEQUENCE [LARGE SCALE GENOMIC DNA]</scope>
    <source>
        <strain evidence="11 12">YIM 93174</strain>
    </source>
</reference>
<name>A0ABR9QKN7_9BACI</name>
<dbReference type="SUPFAM" id="SSF55874">
    <property type="entry name" value="ATPase domain of HSP90 chaperone/DNA topoisomerase II/histidine kinase"/>
    <property type="match status" value="1"/>
</dbReference>
<protein>
    <recommendedName>
        <fullName evidence="2">histidine kinase</fullName>
        <ecNumber evidence="2">2.7.13.3</ecNumber>
    </recommendedName>
</protein>
<evidence type="ECO:0000256" key="1">
    <source>
        <dbReference type="ARBA" id="ARBA00000085"/>
    </source>
</evidence>
<evidence type="ECO:0000259" key="9">
    <source>
        <dbReference type="PROSITE" id="PS50109"/>
    </source>
</evidence>
<comment type="caution">
    <text evidence="11">The sequence shown here is derived from an EMBL/GenBank/DDBJ whole genome shotgun (WGS) entry which is preliminary data.</text>
</comment>
<dbReference type="InterPro" id="IPR000014">
    <property type="entry name" value="PAS"/>
</dbReference>
<dbReference type="Pfam" id="PF00989">
    <property type="entry name" value="PAS"/>
    <property type="match status" value="1"/>
</dbReference>
<dbReference type="InterPro" id="IPR003594">
    <property type="entry name" value="HATPase_dom"/>
</dbReference>
<dbReference type="Gene3D" id="3.30.565.10">
    <property type="entry name" value="Histidine kinase-like ATPase, C-terminal domain"/>
    <property type="match status" value="1"/>
</dbReference>
<proteinExistence type="predicted"/>
<evidence type="ECO:0000256" key="5">
    <source>
        <dbReference type="ARBA" id="ARBA00022741"/>
    </source>
</evidence>
<dbReference type="CDD" id="cd00082">
    <property type="entry name" value="HisKA"/>
    <property type="match status" value="1"/>
</dbReference>
<dbReference type="PANTHER" id="PTHR43065">
    <property type="entry name" value="SENSOR HISTIDINE KINASE"/>
    <property type="match status" value="1"/>
</dbReference>
<evidence type="ECO:0000259" key="10">
    <source>
        <dbReference type="PROSITE" id="PS50112"/>
    </source>
</evidence>
<dbReference type="SUPFAM" id="SSF55785">
    <property type="entry name" value="PYP-like sensor domain (PAS domain)"/>
    <property type="match status" value="1"/>
</dbReference>
<dbReference type="Pfam" id="PF02518">
    <property type="entry name" value="HATPase_c"/>
    <property type="match status" value="1"/>
</dbReference>
<keyword evidence="3" id="KW-0597">Phosphoprotein</keyword>
<accession>A0ABR9QKN7</accession>
<dbReference type="Proteomes" id="UP001516662">
    <property type="component" value="Unassembled WGS sequence"/>
</dbReference>
<evidence type="ECO:0000256" key="2">
    <source>
        <dbReference type="ARBA" id="ARBA00012438"/>
    </source>
</evidence>
<dbReference type="NCBIfam" id="TIGR00229">
    <property type="entry name" value="sensory_box"/>
    <property type="match status" value="1"/>
</dbReference>
<keyword evidence="8" id="KW-0902">Two-component regulatory system</keyword>
<dbReference type="CDD" id="cd00130">
    <property type="entry name" value="PAS"/>
    <property type="match status" value="1"/>
</dbReference>
<dbReference type="PANTHER" id="PTHR43065:SF34">
    <property type="entry name" value="SPORULATION KINASE A"/>
    <property type="match status" value="1"/>
</dbReference>
<dbReference type="PROSITE" id="PS50109">
    <property type="entry name" value="HIS_KIN"/>
    <property type="match status" value="1"/>
</dbReference>
<feature type="domain" description="PAS" evidence="10">
    <location>
        <begin position="25"/>
        <end position="71"/>
    </location>
</feature>
<evidence type="ECO:0000313" key="12">
    <source>
        <dbReference type="Proteomes" id="UP001516662"/>
    </source>
</evidence>
<keyword evidence="6" id="KW-0418">Kinase</keyword>
<dbReference type="PROSITE" id="PS50112">
    <property type="entry name" value="PAS"/>
    <property type="match status" value="1"/>
</dbReference>
<dbReference type="Pfam" id="PF00512">
    <property type="entry name" value="HisKA"/>
    <property type="match status" value="1"/>
</dbReference>
<keyword evidence="5" id="KW-0547">Nucleotide-binding</keyword>
<sequence length="364" mass="41112">MSTFFTYVVELEQNKKQVEIDYSKLYKEKQLLLDSLSEGVFGLDLDGKVRYSNRSALEITGYSTHELQNESPSSTFLKGINNTSIHLTLIDGLRRTQKDETFHRSNGVYFPIEYTSVGIIENDHIIGVVVTFRDITEQKKADELMLKSEKLNLAGQLAAGISHEIRNPLTAIKGFFQLIKSSTQKDEYFTIIDNELERIEEISSELLMLAKPQTKRHEKYNLYDIINEVKLLLETQAIMKSILVRTEFESSYLEVVCDKTKIKQVFINLVKNAIEAMEKGNITIKVSSCPNHISITVEDNGPGISKERLNRIGEPFYSTKEKGTGLGLLTSYKIIENHNGTISVDSVVGKGTTFLITLPLEVEG</sequence>
<dbReference type="Gene3D" id="1.10.287.130">
    <property type="match status" value="1"/>
</dbReference>
<dbReference type="Gene3D" id="3.30.450.20">
    <property type="entry name" value="PAS domain"/>
    <property type="match status" value="1"/>
</dbReference>
<dbReference type="InterPro" id="IPR004358">
    <property type="entry name" value="Sig_transdc_His_kin-like_C"/>
</dbReference>
<dbReference type="InterPro" id="IPR005467">
    <property type="entry name" value="His_kinase_dom"/>
</dbReference>
<dbReference type="PRINTS" id="PR00344">
    <property type="entry name" value="BCTRLSENSOR"/>
</dbReference>
<dbReference type="EMBL" id="JADCLJ010000020">
    <property type="protein sequence ID" value="MBE4909009.1"/>
    <property type="molecule type" value="Genomic_DNA"/>
</dbReference>
<dbReference type="SMART" id="SM00387">
    <property type="entry name" value="HATPase_c"/>
    <property type="match status" value="1"/>
</dbReference>
<keyword evidence="12" id="KW-1185">Reference proteome</keyword>
<dbReference type="InterPro" id="IPR003661">
    <property type="entry name" value="HisK_dim/P_dom"/>
</dbReference>
<keyword evidence="7" id="KW-0067">ATP-binding</keyword>
<comment type="catalytic activity">
    <reaction evidence="1">
        <text>ATP + protein L-histidine = ADP + protein N-phospho-L-histidine.</text>
        <dbReference type="EC" id="2.7.13.3"/>
    </reaction>
</comment>
<dbReference type="InterPro" id="IPR036097">
    <property type="entry name" value="HisK_dim/P_sf"/>
</dbReference>
<dbReference type="EC" id="2.7.13.3" evidence="2"/>
<dbReference type="SUPFAM" id="SSF47384">
    <property type="entry name" value="Homodimeric domain of signal transducing histidine kinase"/>
    <property type="match status" value="1"/>
</dbReference>
<evidence type="ECO:0000256" key="8">
    <source>
        <dbReference type="ARBA" id="ARBA00023012"/>
    </source>
</evidence>
<dbReference type="InterPro" id="IPR036890">
    <property type="entry name" value="HATPase_C_sf"/>
</dbReference>
<evidence type="ECO:0000256" key="7">
    <source>
        <dbReference type="ARBA" id="ARBA00022840"/>
    </source>
</evidence>
<feature type="domain" description="Histidine kinase" evidence="9">
    <location>
        <begin position="160"/>
        <end position="362"/>
    </location>
</feature>
<dbReference type="InterPro" id="IPR035965">
    <property type="entry name" value="PAS-like_dom_sf"/>
</dbReference>
<keyword evidence="4" id="KW-0808">Transferase</keyword>
<dbReference type="InterPro" id="IPR013767">
    <property type="entry name" value="PAS_fold"/>
</dbReference>
<organism evidence="11 12">
    <name type="scientific">Litchfieldia luteola</name>
    <dbReference type="NCBI Taxonomy" id="682179"/>
    <lineage>
        <taxon>Bacteria</taxon>
        <taxon>Bacillati</taxon>
        <taxon>Bacillota</taxon>
        <taxon>Bacilli</taxon>
        <taxon>Bacillales</taxon>
        <taxon>Bacillaceae</taxon>
        <taxon>Litchfieldia</taxon>
    </lineage>
</organism>
<evidence type="ECO:0000313" key="11">
    <source>
        <dbReference type="EMBL" id="MBE4909009.1"/>
    </source>
</evidence>
<evidence type="ECO:0000256" key="3">
    <source>
        <dbReference type="ARBA" id="ARBA00022553"/>
    </source>
</evidence>
<dbReference type="SMART" id="SM00091">
    <property type="entry name" value="PAS"/>
    <property type="match status" value="1"/>
</dbReference>